<dbReference type="GO" id="GO:0005948">
    <property type="term" value="C:acetolactate synthase complex"/>
    <property type="evidence" value="ECO:0007669"/>
    <property type="project" value="TreeGrafter"/>
</dbReference>
<name>A0A6F8XVQ6_9ACTN</name>
<feature type="domain" description="Thiamine pyrophosphate enzyme N-terminal TPP-binding" evidence="4">
    <location>
        <begin position="6"/>
        <end position="127"/>
    </location>
</feature>
<dbReference type="InterPro" id="IPR029061">
    <property type="entry name" value="THDP-binding"/>
</dbReference>
<dbReference type="PANTHER" id="PTHR18968">
    <property type="entry name" value="THIAMINE PYROPHOSPHATE ENZYMES"/>
    <property type="match status" value="1"/>
</dbReference>
<reference evidence="5 6" key="1">
    <citation type="submission" date="2020-03" db="EMBL/GenBank/DDBJ databases">
        <title>Whole genome shotgun sequence of Phytohabitans flavus NBRC 107702.</title>
        <authorList>
            <person name="Komaki H."/>
            <person name="Tamura T."/>
        </authorList>
    </citation>
    <scope>NUCLEOTIDE SEQUENCE [LARGE SCALE GENOMIC DNA]</scope>
    <source>
        <strain evidence="5 6">NBRC 107702</strain>
    </source>
</reference>
<evidence type="ECO:0000259" key="3">
    <source>
        <dbReference type="Pfam" id="PF02775"/>
    </source>
</evidence>
<organism evidence="5 6">
    <name type="scientific">Phytohabitans flavus</name>
    <dbReference type="NCBI Taxonomy" id="1076124"/>
    <lineage>
        <taxon>Bacteria</taxon>
        <taxon>Bacillati</taxon>
        <taxon>Actinomycetota</taxon>
        <taxon>Actinomycetes</taxon>
        <taxon>Micromonosporales</taxon>
        <taxon>Micromonosporaceae</taxon>
    </lineage>
</organism>
<accession>A0A6F8XVQ6</accession>
<evidence type="ECO:0000256" key="2">
    <source>
        <dbReference type="ARBA" id="ARBA00023052"/>
    </source>
</evidence>
<protein>
    <submittedName>
        <fullName evidence="5">Acetolactate synthase</fullName>
    </submittedName>
</protein>
<dbReference type="GO" id="GO:0009099">
    <property type="term" value="P:L-valine biosynthetic process"/>
    <property type="evidence" value="ECO:0007669"/>
    <property type="project" value="TreeGrafter"/>
</dbReference>
<dbReference type="CDD" id="cd02002">
    <property type="entry name" value="TPP_BFDC"/>
    <property type="match status" value="1"/>
</dbReference>
<dbReference type="EMBL" id="AP022870">
    <property type="protein sequence ID" value="BCB77900.1"/>
    <property type="molecule type" value="Genomic_DNA"/>
</dbReference>
<dbReference type="Gene3D" id="3.40.50.970">
    <property type="match status" value="2"/>
</dbReference>
<dbReference type="InterPro" id="IPR011766">
    <property type="entry name" value="TPP_enzyme_TPP-bd"/>
</dbReference>
<dbReference type="GO" id="GO:0003984">
    <property type="term" value="F:acetolactate synthase activity"/>
    <property type="evidence" value="ECO:0007669"/>
    <property type="project" value="TreeGrafter"/>
</dbReference>
<dbReference type="NCBIfam" id="NF006203">
    <property type="entry name" value="PRK08327.1"/>
    <property type="match status" value="1"/>
</dbReference>
<keyword evidence="2" id="KW-0786">Thiamine pyrophosphate</keyword>
<evidence type="ECO:0000313" key="6">
    <source>
        <dbReference type="Proteomes" id="UP000502508"/>
    </source>
</evidence>
<dbReference type="Gene3D" id="3.40.50.1220">
    <property type="entry name" value="TPP-binding domain"/>
    <property type="match status" value="1"/>
</dbReference>
<gene>
    <name evidence="5" type="ORF">Pflav_043100</name>
</gene>
<reference evidence="5 6" key="2">
    <citation type="submission" date="2020-03" db="EMBL/GenBank/DDBJ databases">
        <authorList>
            <person name="Ichikawa N."/>
            <person name="Kimura A."/>
            <person name="Kitahashi Y."/>
            <person name="Uohara A."/>
        </authorList>
    </citation>
    <scope>NUCLEOTIDE SEQUENCE [LARGE SCALE GENOMIC DNA]</scope>
    <source>
        <strain evidence="5 6">NBRC 107702</strain>
    </source>
</reference>
<dbReference type="GO" id="GO:0050660">
    <property type="term" value="F:flavin adenine dinucleotide binding"/>
    <property type="evidence" value="ECO:0007669"/>
    <property type="project" value="TreeGrafter"/>
</dbReference>
<proteinExistence type="inferred from homology"/>
<keyword evidence="6" id="KW-1185">Reference proteome</keyword>
<evidence type="ECO:0000313" key="5">
    <source>
        <dbReference type="EMBL" id="BCB77900.1"/>
    </source>
</evidence>
<dbReference type="InterPro" id="IPR012001">
    <property type="entry name" value="Thiamin_PyroP_enz_TPP-bd_dom"/>
</dbReference>
<dbReference type="Pfam" id="PF02776">
    <property type="entry name" value="TPP_enzyme_N"/>
    <property type="match status" value="1"/>
</dbReference>
<dbReference type="CDD" id="cd07035">
    <property type="entry name" value="TPP_PYR_POX_like"/>
    <property type="match status" value="1"/>
</dbReference>
<dbReference type="SUPFAM" id="SSF52518">
    <property type="entry name" value="Thiamin diphosphate-binding fold (THDP-binding)"/>
    <property type="match status" value="2"/>
</dbReference>
<dbReference type="InterPro" id="IPR045229">
    <property type="entry name" value="TPP_enz"/>
</dbReference>
<dbReference type="GO" id="GO:0000287">
    <property type="term" value="F:magnesium ion binding"/>
    <property type="evidence" value="ECO:0007669"/>
    <property type="project" value="UniProtKB-ARBA"/>
</dbReference>
<dbReference type="Proteomes" id="UP000502508">
    <property type="component" value="Chromosome"/>
</dbReference>
<evidence type="ECO:0000256" key="1">
    <source>
        <dbReference type="ARBA" id="ARBA00007812"/>
    </source>
</evidence>
<dbReference type="RefSeq" id="WP_173037566.1">
    <property type="nucleotide sequence ID" value="NZ_AP022870.1"/>
</dbReference>
<dbReference type="SUPFAM" id="SSF52467">
    <property type="entry name" value="DHS-like NAD/FAD-binding domain"/>
    <property type="match status" value="1"/>
</dbReference>
<dbReference type="InterPro" id="IPR029035">
    <property type="entry name" value="DHS-like_NAD/FAD-binding_dom"/>
</dbReference>
<dbReference type="Pfam" id="PF02775">
    <property type="entry name" value="TPP_enzyme_C"/>
    <property type="match status" value="1"/>
</dbReference>
<comment type="similarity">
    <text evidence="1">Belongs to the TPP enzyme family.</text>
</comment>
<feature type="domain" description="Thiamine pyrophosphate enzyme TPP-binding" evidence="3">
    <location>
        <begin position="406"/>
        <end position="556"/>
    </location>
</feature>
<evidence type="ECO:0000259" key="4">
    <source>
        <dbReference type="Pfam" id="PF02776"/>
    </source>
</evidence>
<dbReference type="PANTHER" id="PTHR18968:SF13">
    <property type="entry name" value="ACETOLACTATE SYNTHASE CATALYTIC SUBUNIT, MITOCHONDRIAL"/>
    <property type="match status" value="1"/>
</dbReference>
<sequence length="559" mass="59513">MAGVSTAEVYLRHLRRRGVDRLFVNAGTDFATLVELYSRYDKPDPGLPDVVVCAHENLAVSMAHGAYLATGRAQAVMVHTSVGTANAVCGLFSASRARVPVLLTAGRTPLFEDGALGARNAGIHWGQELYDQAGMVRELVKWDYELRDPVHVSDVVDRALDIALAEPRGPVYLTLPREVLARPADTLPADARALSLPTPPAPHPAAVALLADRLAAARYPVIVTSGTGADVATVPLLADLCDRFHIGVAEREPRYVNVPADHPLHLGHDVADADLLCFLDVDVPWIPRTGRPGDGTFVAQCGPDPLFTGYPIRGHRADLSVTASPRALLEALGEALEERRDRVDATRRAPLAAAAAARRERIAARLEASTSASGPIDKTFLNLALREVRDPSTVVVDEYWCSPELLGATEPGTYYGSPPAGALGWGLPAALGVQLASPDRTVVATVGDGAYMFANPAACHHAMARHGLPVLVVVATNSVWGAVDGSTLGMYPKGELAARGGPSVFAQLDPIPEFERYAEASGGLGLVVHERHELVPALRTALQVVREERRHALVNVLCA</sequence>
<dbReference type="AlphaFoldDB" id="A0A6F8XVQ6"/>
<dbReference type="GO" id="GO:0030976">
    <property type="term" value="F:thiamine pyrophosphate binding"/>
    <property type="evidence" value="ECO:0007669"/>
    <property type="project" value="InterPro"/>
</dbReference>
<dbReference type="GO" id="GO:0009097">
    <property type="term" value="P:isoleucine biosynthetic process"/>
    <property type="evidence" value="ECO:0007669"/>
    <property type="project" value="TreeGrafter"/>
</dbReference>
<dbReference type="KEGG" id="pfla:Pflav_043100"/>